<gene>
    <name evidence="1" type="ORF">NCTC13316_00249</name>
</gene>
<reference evidence="1 2" key="1">
    <citation type="submission" date="2018-06" db="EMBL/GenBank/DDBJ databases">
        <authorList>
            <consortium name="Pathogen Informatics"/>
            <person name="Doyle S."/>
        </authorList>
    </citation>
    <scope>NUCLEOTIDE SEQUENCE [LARGE SCALE GENOMIC DNA]</scope>
    <source>
        <strain evidence="1 2">NCTC13316</strain>
    </source>
</reference>
<sequence>MVKKYEIKIVFDTSGLHTKVAHDLFNKAIFELIQRESNRTDISLTWFFPRVVIQERQYQMQKVADDLLPSLDKIEILLGHKLNITSDILAHRVEETIVKQLKDSKIQVIELDHSIINLKTIIENACFRRLPFSKGKEEKGFRDAMIAESFFQLVNNSPKSSTSCKLVFFTNDTELKQYIENQLTGNKNIIVLSSVEEIEGLINTLASEIDEDTIKRYQDLAAAYFFNQEKKEGKYFSEKIQNKIENEFSSELNKCPEGLNIQRQNKIWLISTPQFIQKERTRLSWVSRIEVEFELYEYLSEKLGLLENSNKFDRLKDLSNSLFSIDKNIKILNQTGLFSGNLPSKKIISNGKSIFDVRWSVTLGAKNNYKNFVIDEINFIDTVFNE</sequence>
<evidence type="ECO:0000313" key="1">
    <source>
        <dbReference type="EMBL" id="STX50182.1"/>
    </source>
</evidence>
<dbReference type="EMBL" id="UGOD01000001">
    <property type="protein sequence ID" value="STX50182.1"/>
    <property type="molecule type" value="Genomic_DNA"/>
</dbReference>
<proteinExistence type="predicted"/>
<name>A0A378JPX7_9GAMM</name>
<dbReference type="Proteomes" id="UP000254794">
    <property type="component" value="Unassembled WGS sequence"/>
</dbReference>
<protein>
    <submittedName>
        <fullName evidence="1">Uncharacterized protein</fullName>
    </submittedName>
</protein>
<dbReference type="OrthoDB" id="5657208at2"/>
<dbReference type="AlphaFoldDB" id="A0A378JPX7"/>
<accession>A0A378JPX7</accession>
<organism evidence="1 2">
    <name type="scientific">Legionella busanensis</name>
    <dbReference type="NCBI Taxonomy" id="190655"/>
    <lineage>
        <taxon>Bacteria</taxon>
        <taxon>Pseudomonadati</taxon>
        <taxon>Pseudomonadota</taxon>
        <taxon>Gammaproteobacteria</taxon>
        <taxon>Legionellales</taxon>
        <taxon>Legionellaceae</taxon>
        <taxon>Legionella</taxon>
    </lineage>
</organism>
<keyword evidence="2" id="KW-1185">Reference proteome</keyword>
<evidence type="ECO:0000313" key="2">
    <source>
        <dbReference type="Proteomes" id="UP000254794"/>
    </source>
</evidence>
<dbReference type="RefSeq" id="WP_115329765.1">
    <property type="nucleotide sequence ID" value="NZ_CAAAHP010000015.1"/>
</dbReference>